<dbReference type="RefSeq" id="WP_075898032.1">
    <property type="nucleotide sequence ID" value="NZ_MKZS01000001.1"/>
</dbReference>
<dbReference type="PANTHER" id="PTHR44068:SF11">
    <property type="entry name" value="GERANYL DIPHOSPHATE 2-C-METHYLTRANSFERASE"/>
    <property type="match status" value="1"/>
</dbReference>
<dbReference type="EMBL" id="MKZS01000001">
    <property type="protein sequence ID" value="OLT59040.1"/>
    <property type="molecule type" value="Genomic_DNA"/>
</dbReference>
<gene>
    <name evidence="3" type="ORF">BJP37_08305</name>
</gene>
<dbReference type="InterPro" id="IPR029063">
    <property type="entry name" value="SAM-dependent_MTases_sf"/>
</dbReference>
<dbReference type="InterPro" id="IPR050447">
    <property type="entry name" value="Erg6_SMT_methyltransf"/>
</dbReference>
<dbReference type="Proteomes" id="UP000186657">
    <property type="component" value="Unassembled WGS sequence"/>
</dbReference>
<dbReference type="AlphaFoldDB" id="A0A1U7MZC7"/>
<dbReference type="Gene3D" id="3.40.50.150">
    <property type="entry name" value="Vaccinia Virus protein VP39"/>
    <property type="match status" value="1"/>
</dbReference>
<evidence type="ECO:0000313" key="3">
    <source>
        <dbReference type="EMBL" id="OLT59040.1"/>
    </source>
</evidence>
<dbReference type="Pfam" id="PF08241">
    <property type="entry name" value="Methyltransf_11"/>
    <property type="match status" value="1"/>
</dbReference>
<feature type="domain" description="Methyltransferase type 11" evidence="2">
    <location>
        <begin position="74"/>
        <end position="171"/>
    </location>
</feature>
<accession>A0A1U7MZC7</accession>
<proteinExistence type="predicted"/>
<name>A0A1U7MZC7_9CYAN</name>
<dbReference type="PANTHER" id="PTHR44068">
    <property type="entry name" value="ZGC:194242"/>
    <property type="match status" value="1"/>
</dbReference>
<dbReference type="SUPFAM" id="SSF53335">
    <property type="entry name" value="S-adenosyl-L-methionine-dependent methyltransferases"/>
    <property type="match status" value="1"/>
</dbReference>
<sequence length="272" mass="30758">MQKIQFTEAQTEALFDDRERDKRFRSFWDPEGSLHWGYFENLAEARPEDFVPACKRWDEYMLEQSGITADSRVLEVACGNGNAAVWLAQQTGCEVVGIDISSSYIENARAKASNFPSLRVSFQKESATNLPFPDGSFTHAWSQGALYHIHELDKALAEVHRVLGVGGIFLFDDLVTPIEEVSEAARKYVYNRLLFEPTFSPEVYAEKLTQIGFNVLQIKDLSQHLKKSYELVSELAREGYPDLSAAFKKTQEAIAASELGWCFCLCEKVSDD</sequence>
<organism evidence="3 4">
    <name type="scientific">Moorena bouillonii PNG</name>
    <dbReference type="NCBI Taxonomy" id="568701"/>
    <lineage>
        <taxon>Bacteria</taxon>
        <taxon>Bacillati</taxon>
        <taxon>Cyanobacteriota</taxon>
        <taxon>Cyanophyceae</taxon>
        <taxon>Coleofasciculales</taxon>
        <taxon>Coleofasciculaceae</taxon>
        <taxon>Moorena</taxon>
    </lineage>
</organism>
<comment type="caution">
    <text evidence="3">The sequence shown here is derived from an EMBL/GenBank/DDBJ whole genome shotgun (WGS) entry which is preliminary data.</text>
</comment>
<dbReference type="CDD" id="cd02440">
    <property type="entry name" value="AdoMet_MTases"/>
    <property type="match status" value="1"/>
</dbReference>
<protein>
    <recommendedName>
        <fullName evidence="2">Methyltransferase type 11 domain-containing protein</fullName>
    </recommendedName>
</protein>
<evidence type="ECO:0000313" key="4">
    <source>
        <dbReference type="Proteomes" id="UP000186657"/>
    </source>
</evidence>
<evidence type="ECO:0000256" key="1">
    <source>
        <dbReference type="ARBA" id="ARBA00022679"/>
    </source>
</evidence>
<evidence type="ECO:0000259" key="2">
    <source>
        <dbReference type="Pfam" id="PF08241"/>
    </source>
</evidence>
<keyword evidence="1" id="KW-0808">Transferase</keyword>
<dbReference type="InterPro" id="IPR013216">
    <property type="entry name" value="Methyltransf_11"/>
</dbReference>
<reference evidence="3 4" key="1">
    <citation type="submission" date="2016-10" db="EMBL/GenBank/DDBJ databases">
        <title>Comparative genomics uncovers the prolific and rare metabolic potential of the cyanobacterial genus Moorea.</title>
        <authorList>
            <person name="Leao T."/>
            <person name="Castelao G."/>
            <person name="Korobeynikov A."/>
            <person name="Monroe E.A."/>
            <person name="Podell S."/>
            <person name="Glukhov E."/>
            <person name="Allen E."/>
            <person name="Gerwick W.H."/>
            <person name="Gerwick L."/>
        </authorList>
    </citation>
    <scope>NUCLEOTIDE SEQUENCE [LARGE SCALE GENOMIC DNA]</scope>
    <source>
        <strain evidence="3 4">PNG5-198</strain>
    </source>
</reference>
<dbReference type="GO" id="GO:0008757">
    <property type="term" value="F:S-adenosylmethionine-dependent methyltransferase activity"/>
    <property type="evidence" value="ECO:0007669"/>
    <property type="project" value="InterPro"/>
</dbReference>
<keyword evidence="4" id="KW-1185">Reference proteome</keyword>